<dbReference type="AlphaFoldDB" id="A0A0U2VAS2"/>
<gene>
    <name evidence="1" type="ORF">PTRA_b0197</name>
</gene>
<sequence>METRKKSKDGGMYNKIGQNYVIKRLREAGVLDSECKGVDNAIAELKAKLGKLNEASPEIDNLILEAFNLGVSAGFSKALDKFQDGSIKTQKVSNEDSWNLNSDSKFFKAKEVLPSVNDKFEATVTITLSTHGFE</sequence>
<dbReference type="Proteomes" id="UP000065261">
    <property type="component" value="Chromosome II"/>
</dbReference>
<evidence type="ECO:0000313" key="2">
    <source>
        <dbReference type="Proteomes" id="UP000065261"/>
    </source>
</evidence>
<accession>A0A0U2VAS2</accession>
<dbReference type="OrthoDB" id="9901671at2"/>
<dbReference type="RefSeq" id="WP_058374756.1">
    <property type="nucleotide sequence ID" value="NZ_CP011035.1"/>
</dbReference>
<evidence type="ECO:0000313" key="1">
    <source>
        <dbReference type="EMBL" id="ALS34716.1"/>
    </source>
</evidence>
<dbReference type="KEGG" id="ptn:PTRA_b0197"/>
<protein>
    <submittedName>
        <fullName evidence="1">Uncharacterized protein</fullName>
    </submittedName>
</protein>
<name>A0A0U2VAS2_9GAMM</name>
<dbReference type="PATRIC" id="fig|1315283.4.peg.3307"/>
<dbReference type="EMBL" id="CP011035">
    <property type="protein sequence ID" value="ALS34716.1"/>
    <property type="molecule type" value="Genomic_DNA"/>
</dbReference>
<organism evidence="1">
    <name type="scientific">Pseudoalteromonas translucida KMM 520</name>
    <dbReference type="NCBI Taxonomy" id="1315283"/>
    <lineage>
        <taxon>Bacteria</taxon>
        <taxon>Pseudomonadati</taxon>
        <taxon>Pseudomonadota</taxon>
        <taxon>Gammaproteobacteria</taxon>
        <taxon>Alteromonadales</taxon>
        <taxon>Pseudoalteromonadaceae</taxon>
        <taxon>Pseudoalteromonas</taxon>
    </lineage>
</organism>
<proteinExistence type="predicted"/>
<reference evidence="1 2" key="1">
    <citation type="submission" date="2015-03" db="EMBL/GenBank/DDBJ databases">
        <authorList>
            <person name="Murphy D."/>
        </authorList>
    </citation>
    <scope>NUCLEOTIDE SEQUENCE [LARGE SCALE GENOMIC DNA]</scope>
    <source>
        <strain evidence="1 2">KMM 520</strain>
    </source>
</reference>